<keyword evidence="5" id="KW-0406">Ion transport</keyword>
<dbReference type="Pfam" id="PF10613">
    <property type="entry name" value="Lig_chan-Glu_bd"/>
    <property type="match status" value="1"/>
</dbReference>
<dbReference type="RefSeq" id="XP_027205016.1">
    <property type="nucleotide sequence ID" value="XM_027349215.1"/>
</dbReference>
<evidence type="ECO:0000256" key="5">
    <source>
        <dbReference type="ARBA" id="ARBA00023065"/>
    </source>
</evidence>
<name>A0A6P6YJT8_DERPT</name>
<evidence type="ECO:0000256" key="10">
    <source>
        <dbReference type="ARBA" id="ARBA00023303"/>
    </source>
</evidence>
<dbReference type="AlphaFoldDB" id="A0A6P6YJT8"/>
<evidence type="ECO:0000256" key="1">
    <source>
        <dbReference type="ARBA" id="ARBA00004141"/>
    </source>
</evidence>
<dbReference type="Proteomes" id="UP000515146">
    <property type="component" value="Unplaced"/>
</dbReference>
<keyword evidence="10" id="KW-0407">Ion channel</keyword>
<keyword evidence="12" id="KW-1185">Reference proteome</keyword>
<dbReference type="GO" id="GO:0016020">
    <property type="term" value="C:membrane"/>
    <property type="evidence" value="ECO:0007669"/>
    <property type="project" value="UniProtKB-SubCell"/>
</dbReference>
<dbReference type="InterPro" id="IPR019594">
    <property type="entry name" value="Glu/Gly-bd"/>
</dbReference>
<keyword evidence="4" id="KW-1133">Transmembrane helix</keyword>
<evidence type="ECO:0000256" key="6">
    <source>
        <dbReference type="ARBA" id="ARBA00023136"/>
    </source>
</evidence>
<evidence type="ECO:0000256" key="4">
    <source>
        <dbReference type="ARBA" id="ARBA00022989"/>
    </source>
</evidence>
<evidence type="ECO:0000256" key="7">
    <source>
        <dbReference type="ARBA" id="ARBA00023170"/>
    </source>
</evidence>
<gene>
    <name evidence="13" type="primary">LOC113798651</name>
</gene>
<accession>A0A6P6YJT8</accession>
<dbReference type="Gene3D" id="3.40.190.10">
    <property type="entry name" value="Periplasmic binding protein-like II"/>
    <property type="match status" value="1"/>
</dbReference>
<evidence type="ECO:0000259" key="11">
    <source>
        <dbReference type="SMART" id="SM00918"/>
    </source>
</evidence>
<keyword evidence="9" id="KW-1071">Ligand-gated ion channel</keyword>
<dbReference type="OrthoDB" id="6516480at2759"/>
<organism evidence="12 13">
    <name type="scientific">Dermatophagoides pteronyssinus</name>
    <name type="common">European house dust mite</name>
    <dbReference type="NCBI Taxonomy" id="6956"/>
    <lineage>
        <taxon>Eukaryota</taxon>
        <taxon>Metazoa</taxon>
        <taxon>Ecdysozoa</taxon>
        <taxon>Arthropoda</taxon>
        <taxon>Chelicerata</taxon>
        <taxon>Arachnida</taxon>
        <taxon>Acari</taxon>
        <taxon>Acariformes</taxon>
        <taxon>Sarcoptiformes</taxon>
        <taxon>Astigmata</taxon>
        <taxon>Psoroptidia</taxon>
        <taxon>Analgoidea</taxon>
        <taxon>Pyroglyphidae</taxon>
        <taxon>Dermatophagoidinae</taxon>
        <taxon>Dermatophagoides</taxon>
    </lineage>
</organism>
<evidence type="ECO:0000313" key="12">
    <source>
        <dbReference type="Proteomes" id="UP000515146"/>
    </source>
</evidence>
<evidence type="ECO:0000313" key="13">
    <source>
        <dbReference type="RefSeq" id="XP_027205016.1"/>
    </source>
</evidence>
<reference evidence="13" key="1">
    <citation type="submission" date="2025-08" db="UniProtKB">
        <authorList>
            <consortium name="RefSeq"/>
        </authorList>
    </citation>
    <scope>IDENTIFICATION</scope>
    <source>
        <strain evidence="13">Airmid</strain>
    </source>
</reference>
<protein>
    <submittedName>
        <fullName evidence="13">Uncharacterized protein LOC113798651</fullName>
    </submittedName>
</protein>
<comment type="subcellular location">
    <subcellularLocation>
        <location evidence="1">Membrane</location>
        <topology evidence="1">Multi-pass membrane protein</topology>
    </subcellularLocation>
</comment>
<keyword evidence="6" id="KW-0472">Membrane</keyword>
<evidence type="ECO:0000256" key="9">
    <source>
        <dbReference type="ARBA" id="ARBA00023286"/>
    </source>
</evidence>
<evidence type="ECO:0000256" key="2">
    <source>
        <dbReference type="ARBA" id="ARBA00022448"/>
    </source>
</evidence>
<dbReference type="GO" id="GO:0015276">
    <property type="term" value="F:ligand-gated monoatomic ion channel activity"/>
    <property type="evidence" value="ECO:0007669"/>
    <property type="project" value="InterPro"/>
</dbReference>
<dbReference type="SMART" id="SM00918">
    <property type="entry name" value="Lig_chan-Glu_bd"/>
    <property type="match status" value="1"/>
</dbReference>
<evidence type="ECO:0000256" key="8">
    <source>
        <dbReference type="ARBA" id="ARBA00023180"/>
    </source>
</evidence>
<dbReference type="KEGG" id="dpte:113798651"/>
<dbReference type="InParanoid" id="A0A6P6YJT8"/>
<proteinExistence type="predicted"/>
<keyword evidence="7" id="KW-0675">Receptor</keyword>
<keyword evidence="3" id="KW-0812">Transmembrane</keyword>
<keyword evidence="8" id="KW-0325">Glycoprotein</keyword>
<dbReference type="SUPFAM" id="SSF53850">
    <property type="entry name" value="Periplasmic binding protein-like II"/>
    <property type="match status" value="1"/>
</dbReference>
<sequence>MRINLQQRKFRIGFNYNPPYSAIKLNSRSYNGFEDEMFNILAKYFNFTYDLINFNGEYGFIDDNENWDGLIGGLINNILPIVEFH</sequence>
<keyword evidence="2" id="KW-0813">Transport</keyword>
<feature type="domain" description="Ionotropic glutamate receptor L-glutamate and glycine-binding" evidence="11">
    <location>
        <begin position="19"/>
        <end position="76"/>
    </location>
</feature>
<evidence type="ECO:0000256" key="3">
    <source>
        <dbReference type="ARBA" id="ARBA00022692"/>
    </source>
</evidence>